<dbReference type="InterPro" id="IPR013083">
    <property type="entry name" value="Znf_RING/FYVE/PHD"/>
</dbReference>
<keyword evidence="2" id="KW-0479">Metal-binding</keyword>
<dbReference type="Pfam" id="PF05225">
    <property type="entry name" value="HTH_psq"/>
    <property type="match status" value="1"/>
</dbReference>
<dbReference type="PROSITE" id="PS50835">
    <property type="entry name" value="IG_LIKE"/>
    <property type="match status" value="1"/>
</dbReference>
<dbReference type="GO" id="GO:0003677">
    <property type="term" value="F:DNA binding"/>
    <property type="evidence" value="ECO:0007669"/>
    <property type="project" value="UniProtKB-KW"/>
</dbReference>
<dbReference type="SMART" id="SM00249">
    <property type="entry name" value="PHD"/>
    <property type="match status" value="1"/>
</dbReference>
<dbReference type="PANTHER" id="PTHR19303">
    <property type="entry name" value="TRANSPOSON"/>
    <property type="match status" value="1"/>
</dbReference>
<dbReference type="GO" id="GO:0005634">
    <property type="term" value="C:nucleus"/>
    <property type="evidence" value="ECO:0007669"/>
    <property type="project" value="UniProtKB-SubCell"/>
</dbReference>
<dbReference type="InterPro" id="IPR007889">
    <property type="entry name" value="HTH_Psq"/>
</dbReference>
<evidence type="ECO:0000256" key="1">
    <source>
        <dbReference type="ARBA" id="ARBA00004123"/>
    </source>
</evidence>
<evidence type="ECO:0000256" key="3">
    <source>
        <dbReference type="ARBA" id="ARBA00022771"/>
    </source>
</evidence>
<keyword evidence="6" id="KW-0539">Nucleus</keyword>
<feature type="domain" description="Ig-like" evidence="8">
    <location>
        <begin position="205"/>
        <end position="247"/>
    </location>
</feature>
<dbReference type="InterPro" id="IPR004875">
    <property type="entry name" value="DDE_SF_endonuclease_dom"/>
</dbReference>
<dbReference type="InterPro" id="IPR050863">
    <property type="entry name" value="CenT-Element_Derived"/>
</dbReference>
<evidence type="ECO:0000256" key="2">
    <source>
        <dbReference type="ARBA" id="ARBA00022723"/>
    </source>
</evidence>
<dbReference type="InParanoid" id="A0A5N4B1V9"/>
<evidence type="ECO:0000256" key="5">
    <source>
        <dbReference type="ARBA" id="ARBA00023125"/>
    </source>
</evidence>
<evidence type="ECO:0000313" key="11">
    <source>
        <dbReference type="Proteomes" id="UP000327044"/>
    </source>
</evidence>
<evidence type="ECO:0000256" key="7">
    <source>
        <dbReference type="SAM" id="MobiDB-lite"/>
    </source>
</evidence>
<dbReference type="InterPro" id="IPR006600">
    <property type="entry name" value="HTH_CenpB_DNA-bd_dom"/>
</dbReference>
<dbReference type="Gene3D" id="3.30.40.10">
    <property type="entry name" value="Zinc/RING finger domain, C3HC4 (zinc finger)"/>
    <property type="match status" value="1"/>
</dbReference>
<dbReference type="PANTHER" id="PTHR19303:SF71">
    <property type="entry name" value="ZINC FINGER PHD-TYPE DOMAIN-CONTAINING PROTEIN"/>
    <property type="match status" value="1"/>
</dbReference>
<evidence type="ECO:0008006" key="12">
    <source>
        <dbReference type="Google" id="ProtNLM"/>
    </source>
</evidence>
<dbReference type="InterPro" id="IPR011011">
    <property type="entry name" value="Znf_FYVE_PHD"/>
</dbReference>
<proteinExistence type="predicted"/>
<feature type="domain" description="HTH CENPB-type" evidence="9">
    <location>
        <begin position="38"/>
        <end position="113"/>
    </location>
</feature>
<evidence type="ECO:0000259" key="8">
    <source>
        <dbReference type="PROSITE" id="PS50835"/>
    </source>
</evidence>
<organism evidence="10 11">
    <name type="scientific">Photinus pyralis</name>
    <name type="common">Common eastern firefly</name>
    <name type="synonym">Lampyris pyralis</name>
    <dbReference type="NCBI Taxonomy" id="7054"/>
    <lineage>
        <taxon>Eukaryota</taxon>
        <taxon>Metazoa</taxon>
        <taxon>Ecdysozoa</taxon>
        <taxon>Arthropoda</taxon>
        <taxon>Hexapoda</taxon>
        <taxon>Insecta</taxon>
        <taxon>Pterygota</taxon>
        <taxon>Neoptera</taxon>
        <taxon>Endopterygota</taxon>
        <taxon>Coleoptera</taxon>
        <taxon>Polyphaga</taxon>
        <taxon>Elateriformia</taxon>
        <taxon>Elateroidea</taxon>
        <taxon>Lampyridae</taxon>
        <taxon>Lampyrinae</taxon>
        <taxon>Photinus</taxon>
    </lineage>
</organism>
<feature type="region of interest" description="Disordered" evidence="7">
    <location>
        <begin position="423"/>
        <end position="467"/>
    </location>
</feature>
<evidence type="ECO:0000256" key="6">
    <source>
        <dbReference type="ARBA" id="ARBA00023242"/>
    </source>
</evidence>
<sequence length="624" mass="70129">MGLRKASLNYGVPKSTLEDRLKKLKRGSVTLEDAALKGMGNFKKTFTDVQESELVEYVKLMEGRLFGLTTKDLRRLAFQLAEQNNIQHNFKNIIAGLDWLKGFLKRHQDLSLRSPEPTSVARAMGFNKTAVSKFFTNLVTCLDKYKIQPHRIYNVDETAITTVPKCQSKIIAQKGRRQVGTLTSAERGQTVTAELCFSASGHYVPPLLVFPRVRMKAELLDGASLGTVAACHKSGWMQSDIFVQWLKHFASHVKPSIADPVLLLLDGHATHTKNIEVINYGRANGIVMLCFPPHCTHCLQALDVSFMAPLSAYYSQEQKSWLRNNLGRVVTQFHICKLFGRAYEKAATVQTATSGFRKTGIYPTDPNIFGDADFAAAETTERERDSNENTQFINNDVNVRMQVEDIEQTEISIQQVEEEVNRSVTSQPGSSGLLNTVPNTIYENDGTSRSGSSVSCPSTFSKSPKDLFPVPQALRSAKPNCRKRGKTVILTESPYENELEEALDKQKKQCTAVKRNLKGRVKQKKAKKQKKGDISCDRENEEETEKKKKKQRKQAIYTSSDDNNNEGTSGDEEMCVYCHESYYETKKDDGWVQCVDCTNWAHEGCTGLEEDDLVAFQCRKCNFS</sequence>
<dbReference type="InterPro" id="IPR001965">
    <property type="entry name" value="Znf_PHD"/>
</dbReference>
<gene>
    <name evidence="10" type="ORF">PPYR_00478</name>
</gene>
<dbReference type="EMBL" id="VVIM01000001">
    <property type="protein sequence ID" value="KAB0803508.1"/>
    <property type="molecule type" value="Genomic_DNA"/>
</dbReference>
<dbReference type="Pfam" id="PF03184">
    <property type="entry name" value="DDE_1"/>
    <property type="match status" value="1"/>
</dbReference>
<protein>
    <recommendedName>
        <fullName evidence="12">HTH CENPB-type domain-containing protein</fullName>
    </recommendedName>
</protein>
<feature type="region of interest" description="Disordered" evidence="7">
    <location>
        <begin position="521"/>
        <end position="569"/>
    </location>
</feature>
<comment type="subcellular location">
    <subcellularLocation>
        <location evidence="1">Nucleus</location>
    </subcellularLocation>
</comment>
<dbReference type="Proteomes" id="UP000327044">
    <property type="component" value="Unassembled WGS sequence"/>
</dbReference>
<dbReference type="AlphaFoldDB" id="A0A5N4B1V9"/>
<dbReference type="SUPFAM" id="SSF57903">
    <property type="entry name" value="FYVE/PHD zinc finger"/>
    <property type="match status" value="1"/>
</dbReference>
<dbReference type="Gene3D" id="1.10.10.60">
    <property type="entry name" value="Homeodomain-like"/>
    <property type="match status" value="1"/>
</dbReference>
<keyword evidence="3" id="KW-0863">Zinc-finger</keyword>
<keyword evidence="11" id="KW-1185">Reference proteome</keyword>
<feature type="compositionally biased region" description="Polar residues" evidence="7">
    <location>
        <begin position="423"/>
        <end position="462"/>
    </location>
</feature>
<comment type="caution">
    <text evidence="10">The sequence shown here is derived from an EMBL/GenBank/DDBJ whole genome shotgun (WGS) entry which is preliminary data.</text>
</comment>
<evidence type="ECO:0000256" key="4">
    <source>
        <dbReference type="ARBA" id="ARBA00022833"/>
    </source>
</evidence>
<dbReference type="GO" id="GO:0008270">
    <property type="term" value="F:zinc ion binding"/>
    <property type="evidence" value="ECO:0007669"/>
    <property type="project" value="UniProtKB-KW"/>
</dbReference>
<reference evidence="10 11" key="1">
    <citation type="journal article" date="2018" name="Elife">
        <title>Firefly genomes illuminate parallel origins of bioluminescence in beetles.</title>
        <authorList>
            <person name="Fallon T.R."/>
            <person name="Lower S.E."/>
            <person name="Chang C.H."/>
            <person name="Bessho-Uehara M."/>
            <person name="Martin G.J."/>
            <person name="Bewick A.J."/>
            <person name="Behringer M."/>
            <person name="Debat H.J."/>
            <person name="Wong I."/>
            <person name="Day J.C."/>
            <person name="Suvorov A."/>
            <person name="Silva C.J."/>
            <person name="Stanger-Hall K.F."/>
            <person name="Hall D.W."/>
            <person name="Schmitz R.J."/>
            <person name="Nelson D.R."/>
            <person name="Lewis S.M."/>
            <person name="Shigenobu S."/>
            <person name="Bybee S.M."/>
            <person name="Larracuente A.M."/>
            <person name="Oba Y."/>
            <person name="Weng J.K."/>
        </authorList>
    </citation>
    <scope>NUCLEOTIDE SEQUENCE [LARGE SCALE GENOMIC DNA]</scope>
    <source>
        <strain evidence="10">1611_PpyrPB1</strain>
        <tissue evidence="10">Whole body</tissue>
    </source>
</reference>
<evidence type="ECO:0000313" key="10">
    <source>
        <dbReference type="EMBL" id="KAB0803508.1"/>
    </source>
</evidence>
<accession>A0A5N4B1V9</accession>
<feature type="compositionally biased region" description="Basic residues" evidence="7">
    <location>
        <begin position="521"/>
        <end position="530"/>
    </location>
</feature>
<dbReference type="InterPro" id="IPR007110">
    <property type="entry name" value="Ig-like_dom"/>
</dbReference>
<keyword evidence="4" id="KW-0862">Zinc</keyword>
<dbReference type="PROSITE" id="PS51253">
    <property type="entry name" value="HTH_CENPB"/>
    <property type="match status" value="1"/>
</dbReference>
<evidence type="ECO:0000259" key="9">
    <source>
        <dbReference type="PROSITE" id="PS51253"/>
    </source>
</evidence>
<feature type="compositionally biased region" description="Polar residues" evidence="7">
    <location>
        <begin position="556"/>
        <end position="568"/>
    </location>
</feature>
<keyword evidence="5" id="KW-0238">DNA-binding</keyword>
<name>A0A5N4B1V9_PHOPY</name>